<reference evidence="1 2" key="1">
    <citation type="journal article" date="2012" name="Int. J. Syst. Evol. Microbiol.">
        <title>Characterization of Tetragenococcus strains from sugar thick juice reveals a novel species, Tetragenococcus osmophilus sp. nov., and divides Tetragenococcus halophilus into two subspecies, T. halophilus subsp. halophilus subsp. nov. and T. halophilus subsp. flandriensis subsp. nov.</title>
        <authorList>
            <person name="Juste A."/>
            <person name="Van Trappen S."/>
            <person name="Verreth C."/>
            <person name="Cleenwerck I."/>
            <person name="De Vos P."/>
            <person name="Lievens B."/>
            <person name="Willems K.A."/>
        </authorList>
    </citation>
    <scope>NUCLEOTIDE SEQUENCE [LARGE SCALE GENOMIC DNA]</scope>
    <source>
        <strain evidence="1 2">LMG 26042</strain>
    </source>
</reference>
<protein>
    <submittedName>
        <fullName evidence="1">Uncharacterized protein</fullName>
    </submittedName>
</protein>
<dbReference type="AlphaFoldDB" id="A0A3G5FIN8"/>
<name>A0A3G5FIN8_TETHA</name>
<evidence type="ECO:0000313" key="2">
    <source>
        <dbReference type="Proteomes" id="UP000280475"/>
    </source>
</evidence>
<evidence type="ECO:0000313" key="1">
    <source>
        <dbReference type="EMBL" id="AYW50216.1"/>
    </source>
</evidence>
<proteinExistence type="predicted"/>
<sequence>MEIISDGIINEATRSNSITKNKKKIVWKIKTRSYFFISNETIFKLKVLCYYIFESIQKYIKRKREKIVYD</sequence>
<organism evidence="1 2">
    <name type="scientific">Tetragenococcus halophilus</name>
    <name type="common">Pediococcus halophilus</name>
    <dbReference type="NCBI Taxonomy" id="51669"/>
    <lineage>
        <taxon>Bacteria</taxon>
        <taxon>Bacillati</taxon>
        <taxon>Bacillota</taxon>
        <taxon>Bacilli</taxon>
        <taxon>Lactobacillales</taxon>
        <taxon>Enterococcaceae</taxon>
        <taxon>Tetragenococcus</taxon>
    </lineage>
</organism>
<accession>A0A3G5FIN8</accession>
<gene>
    <name evidence="1" type="ORF">C7H83_06950</name>
</gene>
<dbReference type="Proteomes" id="UP000280475">
    <property type="component" value="Chromosome"/>
</dbReference>
<dbReference type="EMBL" id="CP027768">
    <property type="protein sequence ID" value="AYW50216.1"/>
    <property type="molecule type" value="Genomic_DNA"/>
</dbReference>